<protein>
    <recommendedName>
        <fullName evidence="3">Leucine-binding protein domain-containing protein</fullName>
    </recommendedName>
</protein>
<dbReference type="PANTHER" id="PTHR30483:SF37">
    <property type="entry name" value="ABC TRANSPORTER SUBSTRATE-BINDING PROTEIN"/>
    <property type="match status" value="1"/>
</dbReference>
<gene>
    <name evidence="4" type="ORF">KSX_05630</name>
</gene>
<dbReference type="InterPro" id="IPR028081">
    <property type="entry name" value="Leu-bd"/>
</dbReference>
<evidence type="ECO:0000313" key="4">
    <source>
        <dbReference type="EMBL" id="GHO42400.1"/>
    </source>
</evidence>
<dbReference type="InterPro" id="IPR028082">
    <property type="entry name" value="Peripla_BP_I"/>
</dbReference>
<proteinExistence type="inferred from homology"/>
<feature type="domain" description="Leucine-binding protein" evidence="3">
    <location>
        <begin position="6"/>
        <end position="335"/>
    </location>
</feature>
<sequence length="357" mass="38583">MTTLHAALVTPLTGPLSLYGKTCASALNIWAKKAAILPTNFSSVALDVYDCSTNFQKGLQAALTSQPDVLFGPYGSGPMLKVAYSCTRLIWNHSGASSRLARPSFPHVINILSPASTYFASILQAITSFDPTARRAVLLHSTTGFGQDVARGTQQEAALLGLNLTTAYFSPSHALASIANIPSADILLVVGNFADERAVAPLLRSSRRWRYIALVGAGVDEVLEPLGELREGLIGPAQWVARTALSPDEGPDAQWFASQYAQTEGSEPPYAAAQAFASGIVYARCLRETTTTRDEDLLSTAQKLQCRTLFGEFQLDPISGLQVGHQMAVVQWQQGQRRVIWPPEQAERPLMPSNPRQ</sequence>
<keyword evidence="5" id="KW-1185">Reference proteome</keyword>
<dbReference type="AlphaFoldDB" id="A0A8J3MNY9"/>
<dbReference type="SUPFAM" id="SSF53822">
    <property type="entry name" value="Periplasmic binding protein-like I"/>
    <property type="match status" value="1"/>
</dbReference>
<dbReference type="Pfam" id="PF13458">
    <property type="entry name" value="Peripla_BP_6"/>
    <property type="match status" value="1"/>
</dbReference>
<reference evidence="4" key="1">
    <citation type="submission" date="2020-10" db="EMBL/GenBank/DDBJ databases">
        <title>Taxonomic study of unclassified bacteria belonging to the class Ktedonobacteria.</title>
        <authorList>
            <person name="Yabe S."/>
            <person name="Wang C.M."/>
            <person name="Zheng Y."/>
            <person name="Sakai Y."/>
            <person name="Cavaletti L."/>
            <person name="Monciardini P."/>
            <person name="Donadio S."/>
        </authorList>
    </citation>
    <scope>NUCLEOTIDE SEQUENCE</scope>
    <source>
        <strain evidence="4">SOSP1-1</strain>
    </source>
</reference>
<evidence type="ECO:0000259" key="3">
    <source>
        <dbReference type="Pfam" id="PF13458"/>
    </source>
</evidence>
<evidence type="ECO:0000256" key="2">
    <source>
        <dbReference type="ARBA" id="ARBA00022729"/>
    </source>
</evidence>
<keyword evidence="2" id="KW-0732">Signal</keyword>
<dbReference type="PANTHER" id="PTHR30483">
    <property type="entry name" value="LEUCINE-SPECIFIC-BINDING PROTEIN"/>
    <property type="match status" value="1"/>
</dbReference>
<dbReference type="Gene3D" id="3.40.50.2300">
    <property type="match status" value="2"/>
</dbReference>
<evidence type="ECO:0000313" key="5">
    <source>
        <dbReference type="Proteomes" id="UP000612362"/>
    </source>
</evidence>
<name>A0A8J3MNY9_9CHLR</name>
<dbReference type="InterPro" id="IPR051010">
    <property type="entry name" value="BCAA_transport"/>
</dbReference>
<organism evidence="4 5">
    <name type="scientific">Ktedonospora formicarum</name>
    <dbReference type="NCBI Taxonomy" id="2778364"/>
    <lineage>
        <taxon>Bacteria</taxon>
        <taxon>Bacillati</taxon>
        <taxon>Chloroflexota</taxon>
        <taxon>Ktedonobacteria</taxon>
        <taxon>Ktedonobacterales</taxon>
        <taxon>Ktedonobacteraceae</taxon>
        <taxon>Ktedonospora</taxon>
    </lineage>
</organism>
<evidence type="ECO:0000256" key="1">
    <source>
        <dbReference type="ARBA" id="ARBA00010062"/>
    </source>
</evidence>
<comment type="caution">
    <text evidence="4">The sequence shown here is derived from an EMBL/GenBank/DDBJ whole genome shotgun (WGS) entry which is preliminary data.</text>
</comment>
<comment type="similarity">
    <text evidence="1">Belongs to the leucine-binding protein family.</text>
</comment>
<dbReference type="EMBL" id="BNJF01000001">
    <property type="protein sequence ID" value="GHO42400.1"/>
    <property type="molecule type" value="Genomic_DNA"/>
</dbReference>
<dbReference type="Proteomes" id="UP000612362">
    <property type="component" value="Unassembled WGS sequence"/>
</dbReference>
<accession>A0A8J3MNY9</accession>